<dbReference type="AlphaFoldDB" id="A0A8S1J937"/>
<dbReference type="SUPFAM" id="SSF50022">
    <property type="entry name" value="ISP domain"/>
    <property type="match status" value="1"/>
</dbReference>
<keyword evidence="2 10" id="KW-0812">Transmembrane</keyword>
<dbReference type="Pfam" id="PF00355">
    <property type="entry name" value="Rieske"/>
    <property type="match status" value="1"/>
</dbReference>
<comment type="caution">
    <text evidence="12">The sequence shown here is derived from an EMBL/GenBank/DDBJ whole genome shotgun (WGS) entry which is preliminary data.</text>
</comment>
<evidence type="ECO:0000256" key="6">
    <source>
        <dbReference type="ARBA" id="ARBA00023002"/>
    </source>
</evidence>
<dbReference type="InterPro" id="IPR017941">
    <property type="entry name" value="Rieske_2Fe-2S"/>
</dbReference>
<evidence type="ECO:0000256" key="2">
    <source>
        <dbReference type="ARBA" id="ARBA00022692"/>
    </source>
</evidence>
<gene>
    <name evidence="12" type="ORF">OSTQU699_LOCUS7977</name>
</gene>
<keyword evidence="8" id="KW-0411">Iron-sulfur</keyword>
<dbReference type="GO" id="GO:0051537">
    <property type="term" value="F:2 iron, 2 sulfur cluster binding"/>
    <property type="evidence" value="ECO:0007669"/>
    <property type="project" value="UniProtKB-KW"/>
</dbReference>
<keyword evidence="13" id="KW-1185">Reference proteome</keyword>
<evidence type="ECO:0000256" key="7">
    <source>
        <dbReference type="ARBA" id="ARBA00023004"/>
    </source>
</evidence>
<dbReference type="PANTHER" id="PTHR21266:SF32">
    <property type="entry name" value="CHOLESTEROL 7-DESATURASE NVD"/>
    <property type="match status" value="1"/>
</dbReference>
<feature type="transmembrane region" description="Helical" evidence="10">
    <location>
        <begin position="525"/>
        <end position="543"/>
    </location>
</feature>
<dbReference type="OrthoDB" id="426882at2759"/>
<keyword evidence="5 10" id="KW-1133">Transmembrane helix</keyword>
<sequence>MLPATTAGRWLAGRPALVPLPPRARCGTWAARPGRGPLLPARKPLPKFDPRPAIGYVEAPADEASTEDGVASEDETFQWTKNWYPIIPLDLLEESQGEGFESGLPQIQRQAILGRNIVLWKDAEGKWRAVEDRCSHRLAALSLGSVQEDGTLACRYHGWCFNGKGECTRIPQAVDAASEATACASSRSRVQAFPTTEAHGLLWVWPDDSPSAWEDASSAEPASGRVQGPEAKWGVVDVPVSYVTSVENVVDPSHANFAHEGQSFFGSKFSPRHNRTIDVFKALQRPSQKGGIHIQYTAPSKDDNGSIQETLFRPPTLTTIQLQPSGMPSDTSFELHWVPCRPGLTRTLFGISSKPLKTSTEEKASFSQKVVLAMKTFSLIFGLIQMKIVPKFLRHINEQNYISRQDMVTLHTEDLELFRSNRPWQQQFYLPTLSDVGVVNFRQWLTRFGGGGPKWYGGQSEKEAIENIKYSDLFNRWEQHSKYCATCRKTLKTLGFLESALPKVAICLLGVSAALAAFRTAEPRMAVMALVAAVLAMLGQYWAQKIRSRLITHVPSTGIPEFSLNWGS</sequence>
<evidence type="ECO:0000256" key="3">
    <source>
        <dbReference type="ARBA" id="ARBA00022714"/>
    </source>
</evidence>
<evidence type="ECO:0000256" key="8">
    <source>
        <dbReference type="ARBA" id="ARBA00023014"/>
    </source>
</evidence>
<dbReference type="InterPro" id="IPR036922">
    <property type="entry name" value="Rieske_2Fe-2S_sf"/>
</dbReference>
<accession>A0A8S1J937</accession>
<name>A0A8S1J937_9CHLO</name>
<evidence type="ECO:0000313" key="13">
    <source>
        <dbReference type="Proteomes" id="UP000708148"/>
    </source>
</evidence>
<evidence type="ECO:0000256" key="1">
    <source>
        <dbReference type="ARBA" id="ARBA00004370"/>
    </source>
</evidence>
<keyword evidence="6" id="KW-0560">Oxidoreductase</keyword>
<dbReference type="Gene3D" id="2.102.10.10">
    <property type="entry name" value="Rieske [2Fe-2S] iron-sulphur domain"/>
    <property type="match status" value="1"/>
</dbReference>
<dbReference type="PANTHER" id="PTHR21266">
    <property type="entry name" value="IRON-SULFUR DOMAIN CONTAINING PROTEIN"/>
    <property type="match status" value="1"/>
</dbReference>
<keyword evidence="3" id="KW-0001">2Fe-2S</keyword>
<evidence type="ECO:0000256" key="9">
    <source>
        <dbReference type="ARBA" id="ARBA00023136"/>
    </source>
</evidence>
<keyword evidence="7" id="KW-0408">Iron</keyword>
<feature type="domain" description="Rieske" evidence="11">
    <location>
        <begin position="83"/>
        <end position="204"/>
    </location>
</feature>
<evidence type="ECO:0000313" key="12">
    <source>
        <dbReference type="EMBL" id="CAD7702621.1"/>
    </source>
</evidence>
<evidence type="ECO:0000259" key="11">
    <source>
        <dbReference type="PROSITE" id="PS51296"/>
    </source>
</evidence>
<dbReference type="InterPro" id="IPR050584">
    <property type="entry name" value="Cholesterol_7-desaturase"/>
</dbReference>
<comment type="subcellular location">
    <subcellularLocation>
        <location evidence="1">Membrane</location>
    </subcellularLocation>
</comment>
<dbReference type="SUPFAM" id="SSF55961">
    <property type="entry name" value="Bet v1-like"/>
    <property type="match status" value="1"/>
</dbReference>
<dbReference type="Proteomes" id="UP000708148">
    <property type="component" value="Unassembled WGS sequence"/>
</dbReference>
<reference evidence="12" key="1">
    <citation type="submission" date="2020-12" db="EMBL/GenBank/DDBJ databases">
        <authorList>
            <person name="Iha C."/>
        </authorList>
    </citation>
    <scope>NUCLEOTIDE SEQUENCE</scope>
</reference>
<dbReference type="GO" id="GO:0016020">
    <property type="term" value="C:membrane"/>
    <property type="evidence" value="ECO:0007669"/>
    <property type="project" value="UniProtKB-SubCell"/>
</dbReference>
<evidence type="ECO:0000256" key="4">
    <source>
        <dbReference type="ARBA" id="ARBA00022723"/>
    </source>
</evidence>
<keyword evidence="9 10" id="KW-0472">Membrane</keyword>
<dbReference type="EMBL" id="CAJHUC010001893">
    <property type="protein sequence ID" value="CAD7702621.1"/>
    <property type="molecule type" value="Genomic_DNA"/>
</dbReference>
<keyword evidence="4" id="KW-0479">Metal-binding</keyword>
<dbReference type="GO" id="GO:0016491">
    <property type="term" value="F:oxidoreductase activity"/>
    <property type="evidence" value="ECO:0007669"/>
    <property type="project" value="UniProtKB-KW"/>
</dbReference>
<protein>
    <recommendedName>
        <fullName evidence="11">Rieske domain-containing protein</fullName>
    </recommendedName>
</protein>
<dbReference type="Gene3D" id="3.90.380.10">
    <property type="entry name" value="Naphthalene 1,2-dioxygenase Alpha Subunit, Chain A, domain 1"/>
    <property type="match status" value="1"/>
</dbReference>
<dbReference type="PROSITE" id="PS51296">
    <property type="entry name" value="RIESKE"/>
    <property type="match status" value="1"/>
</dbReference>
<dbReference type="GO" id="GO:0005737">
    <property type="term" value="C:cytoplasm"/>
    <property type="evidence" value="ECO:0007669"/>
    <property type="project" value="TreeGrafter"/>
</dbReference>
<proteinExistence type="predicted"/>
<evidence type="ECO:0000256" key="5">
    <source>
        <dbReference type="ARBA" id="ARBA00022989"/>
    </source>
</evidence>
<dbReference type="GO" id="GO:0046872">
    <property type="term" value="F:metal ion binding"/>
    <property type="evidence" value="ECO:0007669"/>
    <property type="project" value="UniProtKB-KW"/>
</dbReference>
<organism evidence="12 13">
    <name type="scientific">Ostreobium quekettii</name>
    <dbReference type="NCBI Taxonomy" id="121088"/>
    <lineage>
        <taxon>Eukaryota</taxon>
        <taxon>Viridiplantae</taxon>
        <taxon>Chlorophyta</taxon>
        <taxon>core chlorophytes</taxon>
        <taxon>Ulvophyceae</taxon>
        <taxon>TCBD clade</taxon>
        <taxon>Bryopsidales</taxon>
        <taxon>Ostreobineae</taxon>
        <taxon>Ostreobiaceae</taxon>
        <taxon>Ostreobium</taxon>
    </lineage>
</organism>
<evidence type="ECO:0000256" key="10">
    <source>
        <dbReference type="SAM" id="Phobius"/>
    </source>
</evidence>